<dbReference type="GO" id="GO:0003676">
    <property type="term" value="F:nucleic acid binding"/>
    <property type="evidence" value="ECO:0007669"/>
    <property type="project" value="InterPro"/>
</dbReference>
<keyword evidence="3" id="KW-1185">Reference proteome</keyword>
<dbReference type="PANTHER" id="PTHR47074:SF73">
    <property type="entry name" value="OS04G0448401 PROTEIN"/>
    <property type="match status" value="1"/>
</dbReference>
<dbReference type="Pfam" id="PF13456">
    <property type="entry name" value="RVT_3"/>
    <property type="match status" value="1"/>
</dbReference>
<dbReference type="AlphaFoldDB" id="A0AAD8X2L8"/>
<accession>A0AAD8X2L8</accession>
<evidence type="ECO:0000259" key="1">
    <source>
        <dbReference type="Pfam" id="PF13456"/>
    </source>
</evidence>
<feature type="domain" description="RNase H type-1" evidence="1">
    <location>
        <begin position="107"/>
        <end position="193"/>
    </location>
</feature>
<reference evidence="2" key="1">
    <citation type="submission" date="2023-07" db="EMBL/GenBank/DDBJ databases">
        <title>A chromosome-level genome assembly of Lolium multiflorum.</title>
        <authorList>
            <person name="Chen Y."/>
            <person name="Copetti D."/>
            <person name="Kolliker R."/>
            <person name="Studer B."/>
        </authorList>
    </citation>
    <scope>NUCLEOTIDE SEQUENCE</scope>
    <source>
        <strain evidence="2">02402/16</strain>
        <tissue evidence="2">Leaf</tissue>
    </source>
</reference>
<proteinExistence type="predicted"/>
<evidence type="ECO:0000313" key="3">
    <source>
        <dbReference type="Proteomes" id="UP001231189"/>
    </source>
</evidence>
<gene>
    <name evidence="2" type="ORF">QYE76_009957</name>
</gene>
<comment type="caution">
    <text evidence="2">The sequence shown here is derived from an EMBL/GenBank/DDBJ whole genome shotgun (WGS) entry which is preliminary data.</text>
</comment>
<dbReference type="GO" id="GO:0004523">
    <property type="term" value="F:RNA-DNA hybrid ribonuclease activity"/>
    <property type="evidence" value="ECO:0007669"/>
    <property type="project" value="InterPro"/>
</dbReference>
<protein>
    <recommendedName>
        <fullName evidence="1">RNase H type-1 domain-containing protein</fullName>
    </recommendedName>
</protein>
<dbReference type="InterPro" id="IPR002156">
    <property type="entry name" value="RNaseH_domain"/>
</dbReference>
<dbReference type="EMBL" id="JAUUTY010000001">
    <property type="protein sequence ID" value="KAK1693260.1"/>
    <property type="molecule type" value="Genomic_DNA"/>
</dbReference>
<dbReference type="Proteomes" id="UP001231189">
    <property type="component" value="Unassembled WGS sequence"/>
</dbReference>
<organism evidence="2 3">
    <name type="scientific">Lolium multiflorum</name>
    <name type="common">Italian ryegrass</name>
    <name type="synonym">Lolium perenne subsp. multiflorum</name>
    <dbReference type="NCBI Taxonomy" id="4521"/>
    <lineage>
        <taxon>Eukaryota</taxon>
        <taxon>Viridiplantae</taxon>
        <taxon>Streptophyta</taxon>
        <taxon>Embryophyta</taxon>
        <taxon>Tracheophyta</taxon>
        <taxon>Spermatophyta</taxon>
        <taxon>Magnoliopsida</taxon>
        <taxon>Liliopsida</taxon>
        <taxon>Poales</taxon>
        <taxon>Poaceae</taxon>
        <taxon>BOP clade</taxon>
        <taxon>Pooideae</taxon>
        <taxon>Poodae</taxon>
        <taxon>Poeae</taxon>
        <taxon>Poeae Chloroplast Group 2 (Poeae type)</taxon>
        <taxon>Loliodinae</taxon>
        <taxon>Loliinae</taxon>
        <taxon>Lolium</taxon>
    </lineage>
</organism>
<evidence type="ECO:0000313" key="2">
    <source>
        <dbReference type="EMBL" id="KAK1693260.1"/>
    </source>
</evidence>
<dbReference type="InterPro" id="IPR052929">
    <property type="entry name" value="RNase_H-like_EbsB-rel"/>
</dbReference>
<sequence length="212" mass="23147">MIQPKYVGGLGFRDIELFNLAILARQAWRILQEPESLCARLVKAIYFPESEFLEAKLGSHPLQVWRSILEYDMGVAQPVTKKEGIVARMSERAPRWSPPPEGACKINADGDVANVSNKGAVGVVCRSREGLYLGAFVLVFDGVTHPGCLEALACREAIALAMDLQVREVMVASYCLEVIQGIQGKSLGQYSHILKRCSGFAAEFLSVTSSAT</sequence>
<dbReference type="PANTHER" id="PTHR47074">
    <property type="entry name" value="BNAC02G40300D PROTEIN"/>
    <property type="match status" value="1"/>
</dbReference>
<name>A0AAD8X2L8_LOLMU</name>